<dbReference type="InterPro" id="IPR010982">
    <property type="entry name" value="Lambda_DNA-bd_dom_sf"/>
</dbReference>
<feature type="domain" description="HTH cro/C1-type" evidence="1">
    <location>
        <begin position="13"/>
        <end position="69"/>
    </location>
</feature>
<name>A0A1D7QQI0_9SPHI</name>
<gene>
    <name evidence="2" type="ORF">BFS30_18905</name>
</gene>
<organism evidence="2 3">
    <name type="scientific">Pedobacter steynii</name>
    <dbReference type="NCBI Taxonomy" id="430522"/>
    <lineage>
        <taxon>Bacteria</taxon>
        <taxon>Pseudomonadati</taxon>
        <taxon>Bacteroidota</taxon>
        <taxon>Sphingobacteriia</taxon>
        <taxon>Sphingobacteriales</taxon>
        <taxon>Sphingobacteriaceae</taxon>
        <taxon>Pedobacter</taxon>
    </lineage>
</organism>
<dbReference type="CDD" id="cd00093">
    <property type="entry name" value="HTH_XRE"/>
    <property type="match status" value="1"/>
</dbReference>
<dbReference type="SUPFAM" id="SSF47413">
    <property type="entry name" value="lambda repressor-like DNA-binding domains"/>
    <property type="match status" value="1"/>
</dbReference>
<dbReference type="Pfam" id="PF01381">
    <property type="entry name" value="HTH_3"/>
    <property type="match status" value="1"/>
</dbReference>
<dbReference type="SMART" id="SM00530">
    <property type="entry name" value="HTH_XRE"/>
    <property type="match status" value="1"/>
</dbReference>
<evidence type="ECO:0000313" key="3">
    <source>
        <dbReference type="Proteomes" id="UP000094313"/>
    </source>
</evidence>
<dbReference type="Gene3D" id="1.10.260.40">
    <property type="entry name" value="lambda repressor-like DNA-binding domains"/>
    <property type="match status" value="1"/>
</dbReference>
<keyword evidence="3" id="KW-1185">Reference proteome</keyword>
<dbReference type="GO" id="GO:0003677">
    <property type="term" value="F:DNA binding"/>
    <property type="evidence" value="ECO:0007669"/>
    <property type="project" value="InterPro"/>
</dbReference>
<sequence length="76" mass="8721">MVSPFEQYVIDFVLKLRKDKGYSQEQIGFIVGTSKVFISQIENNSQPAKYNMDHVNLLADHFGISPRVFFPEKAIV</sequence>
<dbReference type="PROSITE" id="PS50943">
    <property type="entry name" value="HTH_CROC1"/>
    <property type="match status" value="1"/>
</dbReference>
<evidence type="ECO:0000313" key="2">
    <source>
        <dbReference type="EMBL" id="AOM80875.1"/>
    </source>
</evidence>
<dbReference type="InterPro" id="IPR001387">
    <property type="entry name" value="Cro/C1-type_HTH"/>
</dbReference>
<accession>A0A1D7QQI0</accession>
<reference evidence="2 3" key="1">
    <citation type="submission" date="2016-08" db="EMBL/GenBank/DDBJ databases">
        <authorList>
            <person name="Seilhamer J.J."/>
        </authorList>
    </citation>
    <scope>NUCLEOTIDE SEQUENCE [LARGE SCALE GENOMIC DNA]</scope>
    <source>
        <strain evidence="2 3">DX4</strain>
    </source>
</reference>
<evidence type="ECO:0000259" key="1">
    <source>
        <dbReference type="PROSITE" id="PS50943"/>
    </source>
</evidence>
<proteinExistence type="predicted"/>
<protein>
    <recommendedName>
        <fullName evidence="1">HTH cro/C1-type domain-containing protein</fullName>
    </recommendedName>
</protein>
<dbReference type="EMBL" id="CP017141">
    <property type="protein sequence ID" value="AOM80875.1"/>
    <property type="molecule type" value="Genomic_DNA"/>
</dbReference>
<dbReference type="Proteomes" id="UP000094313">
    <property type="component" value="Chromosome"/>
</dbReference>
<dbReference type="KEGG" id="psty:BFS30_18905"/>
<dbReference type="AlphaFoldDB" id="A0A1D7QQI0"/>